<name>A0A8J6FJF5_ELECQ</name>
<dbReference type="OrthoDB" id="8674753at2759"/>
<protein>
    <recommendedName>
        <fullName evidence="3">BRICHOS domain-containing protein</fullName>
    </recommendedName>
</protein>
<evidence type="ECO:0000256" key="1">
    <source>
        <dbReference type="ARBA" id="ARBA00023157"/>
    </source>
</evidence>
<gene>
    <name evidence="4" type="ORF">GDO78_005084</name>
</gene>
<evidence type="ECO:0000259" key="3">
    <source>
        <dbReference type="PROSITE" id="PS50869"/>
    </source>
</evidence>
<keyword evidence="1" id="KW-1015">Disulfide bond</keyword>
<feature type="chain" id="PRO_5035286067" description="BRICHOS domain-containing protein" evidence="2">
    <location>
        <begin position="17"/>
        <end position="176"/>
    </location>
</feature>
<keyword evidence="5" id="KW-1185">Reference proteome</keyword>
<keyword evidence="2" id="KW-0732">Signal</keyword>
<dbReference type="Gene3D" id="3.30.390.150">
    <property type="match status" value="1"/>
</dbReference>
<dbReference type="InterPro" id="IPR051772">
    <property type="entry name" value="Gastrokine"/>
</dbReference>
<dbReference type="InterPro" id="IPR007084">
    <property type="entry name" value="BRICHOS_dom"/>
</dbReference>
<feature type="domain" description="BRICHOS" evidence="3">
    <location>
        <begin position="50"/>
        <end position="143"/>
    </location>
</feature>
<dbReference type="AlphaFoldDB" id="A0A8J6FJF5"/>
<dbReference type="Pfam" id="PF04089">
    <property type="entry name" value="BRICHOS"/>
    <property type="match status" value="1"/>
</dbReference>
<accession>A0A8J6FJF5</accession>
<evidence type="ECO:0000313" key="5">
    <source>
        <dbReference type="Proteomes" id="UP000770717"/>
    </source>
</evidence>
<dbReference type="EMBL" id="WNTK01000002">
    <property type="protein sequence ID" value="KAG9488891.1"/>
    <property type="molecule type" value="Genomic_DNA"/>
</dbReference>
<dbReference type="PANTHER" id="PTHR16483">
    <property type="entry name" value="GASTROKINE 1"/>
    <property type="match status" value="1"/>
</dbReference>
<dbReference type="PROSITE" id="PS50869">
    <property type="entry name" value="BRICHOS"/>
    <property type="match status" value="1"/>
</dbReference>
<reference evidence="4" key="1">
    <citation type="thesis" date="2020" institute="ProQuest LLC" country="789 East Eisenhower Parkway, Ann Arbor, MI, USA">
        <title>Comparative Genomics and Chromosome Evolution.</title>
        <authorList>
            <person name="Mudd A.B."/>
        </authorList>
    </citation>
    <scope>NUCLEOTIDE SEQUENCE</scope>
    <source>
        <strain evidence="4">HN-11 Male</strain>
        <tissue evidence="4">Kidney and liver</tissue>
    </source>
</reference>
<proteinExistence type="predicted"/>
<evidence type="ECO:0000313" key="4">
    <source>
        <dbReference type="EMBL" id="KAG9488891.1"/>
    </source>
</evidence>
<sequence>MLLLGLFALFVNPLFADEAFQFVGQGYNGEREYHTVNINEQVKVVVLNVYSGAQSANAVFDYSQNIVAYQMPYKGICVLAHMDIATFPGLGRINEWIHTKREQKKDLEELHKHYFVTNQQVNDIAMYGNAVESLCWGIPTYWAREYNTPREELGAEGCAGIHLFCLRIGLCAGFHL</sequence>
<comment type="caution">
    <text evidence="4">The sequence shown here is derived from an EMBL/GenBank/DDBJ whole genome shotgun (WGS) entry which is preliminary data.</text>
</comment>
<organism evidence="4 5">
    <name type="scientific">Eleutherodactylus coqui</name>
    <name type="common">Puerto Rican coqui</name>
    <dbReference type="NCBI Taxonomy" id="57060"/>
    <lineage>
        <taxon>Eukaryota</taxon>
        <taxon>Metazoa</taxon>
        <taxon>Chordata</taxon>
        <taxon>Craniata</taxon>
        <taxon>Vertebrata</taxon>
        <taxon>Euteleostomi</taxon>
        <taxon>Amphibia</taxon>
        <taxon>Batrachia</taxon>
        <taxon>Anura</taxon>
        <taxon>Neobatrachia</taxon>
        <taxon>Hyloidea</taxon>
        <taxon>Eleutherodactylidae</taxon>
        <taxon>Eleutherodactylinae</taxon>
        <taxon>Eleutherodactylus</taxon>
        <taxon>Eleutherodactylus</taxon>
    </lineage>
</organism>
<evidence type="ECO:0000256" key="2">
    <source>
        <dbReference type="SAM" id="SignalP"/>
    </source>
</evidence>
<dbReference type="Proteomes" id="UP000770717">
    <property type="component" value="Unassembled WGS sequence"/>
</dbReference>
<feature type="signal peptide" evidence="2">
    <location>
        <begin position="1"/>
        <end position="16"/>
    </location>
</feature>
<dbReference type="SMART" id="SM01039">
    <property type="entry name" value="BRICHOS"/>
    <property type="match status" value="1"/>
</dbReference>